<dbReference type="EC" id="2.7.8.-" evidence="12"/>
<dbReference type="NCBIfam" id="TIGR04265">
    <property type="entry name" value="bac_cardiolipin"/>
    <property type="match status" value="1"/>
</dbReference>
<evidence type="ECO:0000256" key="12">
    <source>
        <dbReference type="NCBIfam" id="TIGR04265"/>
    </source>
</evidence>
<evidence type="ECO:0000256" key="5">
    <source>
        <dbReference type="ARBA" id="ARBA00022692"/>
    </source>
</evidence>
<dbReference type="GO" id="GO:0005886">
    <property type="term" value="C:plasma membrane"/>
    <property type="evidence" value="ECO:0007669"/>
    <property type="project" value="UniProtKB-SubCell"/>
</dbReference>
<keyword evidence="10" id="KW-0594">Phospholipid biosynthesis</keyword>
<evidence type="ECO:0000256" key="7">
    <source>
        <dbReference type="ARBA" id="ARBA00022989"/>
    </source>
</evidence>
<organism evidence="15 16">
    <name type="scientific">Sutterella seckii</name>
    <dbReference type="NCBI Taxonomy" id="1944635"/>
    <lineage>
        <taxon>Bacteria</taxon>
        <taxon>Pseudomonadati</taxon>
        <taxon>Pseudomonadota</taxon>
        <taxon>Betaproteobacteria</taxon>
        <taxon>Burkholderiales</taxon>
        <taxon>Sutterellaceae</taxon>
        <taxon>Sutterella</taxon>
    </lineage>
</organism>
<dbReference type="GO" id="GO:0008808">
    <property type="term" value="F:cardiolipin synthase activity"/>
    <property type="evidence" value="ECO:0007669"/>
    <property type="project" value="UniProtKB-UniRule"/>
</dbReference>
<dbReference type="Pfam" id="PF13396">
    <property type="entry name" value="PLDc_N"/>
    <property type="match status" value="1"/>
</dbReference>
<comment type="subcellular location">
    <subcellularLocation>
        <location evidence="1">Cell membrane</location>
        <topology evidence="1">Multi-pass membrane protein</topology>
    </subcellularLocation>
</comment>
<keyword evidence="9 13" id="KW-0472">Membrane</keyword>
<keyword evidence="2" id="KW-1003">Cell membrane</keyword>
<dbReference type="GO" id="GO:0032049">
    <property type="term" value="P:cardiolipin biosynthetic process"/>
    <property type="evidence" value="ECO:0007669"/>
    <property type="project" value="UniProtKB-UniRule"/>
</dbReference>
<keyword evidence="5 13" id="KW-0812">Transmembrane</keyword>
<comment type="caution">
    <text evidence="15">The sequence shown here is derived from an EMBL/GenBank/DDBJ whole genome shotgun (WGS) entry which is preliminary data.</text>
</comment>
<dbReference type="AlphaFoldDB" id="A0A6I1EQ26"/>
<dbReference type="PROSITE" id="PS50035">
    <property type="entry name" value="PLD"/>
    <property type="match status" value="2"/>
</dbReference>
<dbReference type="EMBL" id="WEHX01000004">
    <property type="protein sequence ID" value="KAB7662812.1"/>
    <property type="molecule type" value="Genomic_DNA"/>
</dbReference>
<dbReference type="SMART" id="SM00155">
    <property type="entry name" value="PLDc"/>
    <property type="match status" value="2"/>
</dbReference>
<dbReference type="OrthoDB" id="9762009at2"/>
<proteinExistence type="predicted"/>
<dbReference type="InterPro" id="IPR027379">
    <property type="entry name" value="CLS_N"/>
</dbReference>
<evidence type="ECO:0000259" key="14">
    <source>
        <dbReference type="PROSITE" id="PS50035"/>
    </source>
</evidence>
<evidence type="ECO:0000256" key="13">
    <source>
        <dbReference type="SAM" id="Phobius"/>
    </source>
</evidence>
<evidence type="ECO:0000256" key="10">
    <source>
        <dbReference type="ARBA" id="ARBA00023209"/>
    </source>
</evidence>
<evidence type="ECO:0000256" key="8">
    <source>
        <dbReference type="ARBA" id="ARBA00023098"/>
    </source>
</evidence>
<keyword evidence="8" id="KW-0443">Lipid metabolism</keyword>
<keyword evidence="7 13" id="KW-1133">Transmembrane helix</keyword>
<keyword evidence="3" id="KW-0444">Lipid biosynthesis</keyword>
<sequence length="488" mass="54487">MAIPESFTVWSVLAALLQLLIVLSVIVRVMLTRHPPGSAFAWILLTTILPYFGFLLYLAFGERPIGRLRAKRLKAAIERWGQLSQHKLTPLGPLPRHLARHRTLLRLAAKLAGMPLATGSSALLKASSAETIQSLHKDIAAARESIDMEFYIWEDGGEVREITRSLIDAARRGVRIRLLVDDFGSRVFLRSEAKKLLEREGIVIASALPMKFLRFFGLQRADIRLHRKTVVIDNKVAYTGSFNMIDPRSYAEATVVGAWVDAMVRVEGPAVRALAAVWQFDWALQPDGDLTDFEETFAAETALNVGDAVIATVPSGPYANGDRNLLLVLEAINRAEHTLTITTPYFIPTESVVCALFNAVLRGVAVTLIVPEKCDNPATGWAMRRYFDELLESGVRILLYEGGLLHTKSISVDNEFAVFGTLNIDNRSLHLNFELMMAIFDQAFVRDLSLLHAEYETHCRELEADAWRNRPLSDRLREGASFLISPLL</sequence>
<dbReference type="Proteomes" id="UP000430564">
    <property type="component" value="Unassembled WGS sequence"/>
</dbReference>
<feature type="transmembrane region" description="Helical" evidence="13">
    <location>
        <begin position="39"/>
        <end position="60"/>
    </location>
</feature>
<evidence type="ECO:0000256" key="1">
    <source>
        <dbReference type="ARBA" id="ARBA00004651"/>
    </source>
</evidence>
<dbReference type="PANTHER" id="PTHR21248">
    <property type="entry name" value="CARDIOLIPIN SYNTHASE"/>
    <property type="match status" value="1"/>
</dbReference>
<accession>A0A6I1EQ26</accession>
<evidence type="ECO:0000313" key="15">
    <source>
        <dbReference type="EMBL" id="KAB7662812.1"/>
    </source>
</evidence>
<keyword evidence="11" id="KW-1208">Phospholipid metabolism</keyword>
<feature type="transmembrane region" description="Helical" evidence="13">
    <location>
        <begin position="7"/>
        <end position="27"/>
    </location>
</feature>
<gene>
    <name evidence="15" type="primary">cls</name>
    <name evidence="15" type="ORF">GBM95_01680</name>
</gene>
<keyword evidence="6" id="KW-0677">Repeat</keyword>
<feature type="domain" description="PLD phosphodiesterase" evidence="14">
    <location>
        <begin position="401"/>
        <end position="428"/>
    </location>
</feature>
<evidence type="ECO:0000256" key="6">
    <source>
        <dbReference type="ARBA" id="ARBA00022737"/>
    </source>
</evidence>
<name>A0A6I1EQ26_9BURK</name>
<evidence type="ECO:0000256" key="2">
    <source>
        <dbReference type="ARBA" id="ARBA00022475"/>
    </source>
</evidence>
<dbReference type="SUPFAM" id="SSF56024">
    <property type="entry name" value="Phospholipase D/nuclease"/>
    <property type="match status" value="2"/>
</dbReference>
<dbReference type="InterPro" id="IPR001736">
    <property type="entry name" value="PLipase_D/transphosphatidylase"/>
</dbReference>
<evidence type="ECO:0000313" key="16">
    <source>
        <dbReference type="Proteomes" id="UP000430564"/>
    </source>
</evidence>
<keyword evidence="4" id="KW-0808">Transferase</keyword>
<dbReference type="PANTHER" id="PTHR21248:SF22">
    <property type="entry name" value="PHOSPHOLIPASE D"/>
    <property type="match status" value="1"/>
</dbReference>
<evidence type="ECO:0000256" key="9">
    <source>
        <dbReference type="ARBA" id="ARBA00023136"/>
    </source>
</evidence>
<evidence type="ECO:0000256" key="3">
    <source>
        <dbReference type="ARBA" id="ARBA00022516"/>
    </source>
</evidence>
<protein>
    <recommendedName>
        <fullName evidence="12">Cardiolipin synthase</fullName>
        <ecNumber evidence="12">2.7.8.-</ecNumber>
    </recommendedName>
</protein>
<dbReference type="RefSeq" id="WP_152157510.1">
    <property type="nucleotide sequence ID" value="NZ_WEHX01000004.1"/>
</dbReference>
<dbReference type="Gene3D" id="3.30.870.10">
    <property type="entry name" value="Endonuclease Chain A"/>
    <property type="match status" value="2"/>
</dbReference>
<reference evidence="15 16" key="1">
    <citation type="submission" date="2019-10" db="EMBL/GenBank/DDBJ databases">
        <title>Genome diversity of Sutterella seckii.</title>
        <authorList>
            <person name="Chaplin A.V."/>
            <person name="Sokolova S.R."/>
            <person name="Mosin K.A."/>
            <person name="Ivanova E.L."/>
            <person name="Kochetkova T.O."/>
            <person name="Goltsov A.Y."/>
            <person name="Trofimov D.Y."/>
            <person name="Efimov B.A."/>
        </authorList>
    </citation>
    <scope>NUCLEOTIDE SEQUENCE [LARGE SCALE GENOMIC DNA]</scope>
    <source>
        <strain evidence="15 16">ASD393</strain>
    </source>
</reference>
<dbReference type="InterPro" id="IPR022924">
    <property type="entry name" value="Cardiolipin_synthase"/>
</dbReference>
<evidence type="ECO:0000256" key="11">
    <source>
        <dbReference type="ARBA" id="ARBA00023264"/>
    </source>
</evidence>
<dbReference type="Pfam" id="PF13091">
    <property type="entry name" value="PLDc_2"/>
    <property type="match status" value="2"/>
</dbReference>
<dbReference type="InterPro" id="IPR025202">
    <property type="entry name" value="PLD-like_dom"/>
</dbReference>
<feature type="domain" description="PLD phosphodiesterase" evidence="14">
    <location>
        <begin position="221"/>
        <end position="248"/>
    </location>
</feature>
<evidence type="ECO:0000256" key="4">
    <source>
        <dbReference type="ARBA" id="ARBA00022679"/>
    </source>
</evidence>